<protein>
    <submittedName>
        <fullName evidence="8">Cytochrome P450</fullName>
    </submittedName>
</protein>
<sequence length="455" mass="50564">MQTSVKDGAWTVGAAPGALPVLGHSRQLRQDPLGFLSSLYEYGDIVAIRMGPTPLNVLCRHDLAHHLLVERSKDFGRGGPFLERSRTIMGNGLATSTGPEHMRQRRMSQPAFHSQHIKSYMQVMQEEADAMAGGWRPSQEVDIVKEMHDLTTRVTLRCFFTMSTSGSESAGTVNQAADSLDRLTAGMYKQMTAPLAILGKLPTAANRKYQEAVRQFDETVDRIIADQRSTTTRDDLLGLLMSARDEETGATFSDEELHDQVITFLAAGIDTTANTLAWALGLISQYPDVQQKFQAEIDSLLAGEDVSYDSIRSLTYINAILDETLRLYPPLWMLTRRALRDTTLGPHRFPEGTQFAVSPYALQRDPRVFEEPELFDPERRKRQPDIPRSSFIPFGAGVHKCIGDAFAITESTIALATIGRRWHLRLAPESNPLKPQTEMTLGPASVRVTLVPRAA</sequence>
<dbReference type="Proteomes" id="UP001597261">
    <property type="component" value="Unassembled WGS sequence"/>
</dbReference>
<dbReference type="EMBL" id="JBHUDX010000036">
    <property type="protein sequence ID" value="MFD1659434.1"/>
    <property type="molecule type" value="Genomic_DNA"/>
</dbReference>
<keyword evidence="3 7" id="KW-0479">Metal-binding</keyword>
<dbReference type="PANTHER" id="PTHR24291:SF50">
    <property type="entry name" value="BIFUNCTIONAL ALBAFLAVENONE MONOOXYGENASE_TERPENE SYNTHASE"/>
    <property type="match status" value="1"/>
</dbReference>
<gene>
    <name evidence="8" type="ORF">ACFSL4_14760</name>
</gene>
<evidence type="ECO:0000256" key="2">
    <source>
        <dbReference type="ARBA" id="ARBA00022617"/>
    </source>
</evidence>
<keyword evidence="4 7" id="KW-0560">Oxidoreductase</keyword>
<dbReference type="PANTHER" id="PTHR24291">
    <property type="entry name" value="CYTOCHROME P450 FAMILY 4"/>
    <property type="match status" value="1"/>
</dbReference>
<evidence type="ECO:0000256" key="5">
    <source>
        <dbReference type="ARBA" id="ARBA00023004"/>
    </source>
</evidence>
<evidence type="ECO:0000256" key="6">
    <source>
        <dbReference type="ARBA" id="ARBA00023033"/>
    </source>
</evidence>
<comment type="similarity">
    <text evidence="1 7">Belongs to the cytochrome P450 family.</text>
</comment>
<accession>A0ABW4IQ13</accession>
<organism evidence="8 9">
    <name type="scientific">Streptomyces caeni</name>
    <dbReference type="NCBI Taxonomy" id="2307231"/>
    <lineage>
        <taxon>Bacteria</taxon>
        <taxon>Bacillati</taxon>
        <taxon>Actinomycetota</taxon>
        <taxon>Actinomycetes</taxon>
        <taxon>Kitasatosporales</taxon>
        <taxon>Streptomycetaceae</taxon>
        <taxon>Streptomyces</taxon>
    </lineage>
</organism>
<dbReference type="PROSITE" id="PS00086">
    <property type="entry name" value="CYTOCHROME_P450"/>
    <property type="match status" value="1"/>
</dbReference>
<reference evidence="9" key="1">
    <citation type="journal article" date="2019" name="Int. J. Syst. Evol. Microbiol.">
        <title>The Global Catalogue of Microorganisms (GCM) 10K type strain sequencing project: providing services to taxonomists for standard genome sequencing and annotation.</title>
        <authorList>
            <consortium name="The Broad Institute Genomics Platform"/>
            <consortium name="The Broad Institute Genome Sequencing Center for Infectious Disease"/>
            <person name="Wu L."/>
            <person name="Ma J."/>
        </authorList>
    </citation>
    <scope>NUCLEOTIDE SEQUENCE [LARGE SCALE GENOMIC DNA]</scope>
    <source>
        <strain evidence="9">CGMCC 1.12470</strain>
    </source>
</reference>
<comment type="caution">
    <text evidence="8">The sequence shown here is derived from an EMBL/GenBank/DDBJ whole genome shotgun (WGS) entry which is preliminary data.</text>
</comment>
<keyword evidence="6 7" id="KW-0503">Monooxygenase</keyword>
<evidence type="ECO:0000256" key="7">
    <source>
        <dbReference type="RuleBase" id="RU000461"/>
    </source>
</evidence>
<dbReference type="SUPFAM" id="SSF48264">
    <property type="entry name" value="Cytochrome P450"/>
    <property type="match status" value="1"/>
</dbReference>
<dbReference type="CDD" id="cd11049">
    <property type="entry name" value="CYP170A1-like"/>
    <property type="match status" value="1"/>
</dbReference>
<dbReference type="RefSeq" id="WP_381082579.1">
    <property type="nucleotide sequence ID" value="NZ_JBHUDX010000036.1"/>
</dbReference>
<evidence type="ECO:0000313" key="8">
    <source>
        <dbReference type="EMBL" id="MFD1659434.1"/>
    </source>
</evidence>
<dbReference type="Gene3D" id="1.10.630.10">
    <property type="entry name" value="Cytochrome P450"/>
    <property type="match status" value="1"/>
</dbReference>
<dbReference type="InterPro" id="IPR017972">
    <property type="entry name" value="Cyt_P450_CS"/>
</dbReference>
<dbReference type="Pfam" id="PF00067">
    <property type="entry name" value="p450"/>
    <property type="match status" value="1"/>
</dbReference>
<keyword evidence="5 7" id="KW-0408">Iron</keyword>
<proteinExistence type="inferred from homology"/>
<dbReference type="InterPro" id="IPR050196">
    <property type="entry name" value="Cytochrome_P450_Monoox"/>
</dbReference>
<evidence type="ECO:0000256" key="3">
    <source>
        <dbReference type="ARBA" id="ARBA00022723"/>
    </source>
</evidence>
<name>A0ABW4IQ13_9ACTN</name>
<dbReference type="InterPro" id="IPR002401">
    <property type="entry name" value="Cyt_P450_E_grp-I"/>
</dbReference>
<dbReference type="InterPro" id="IPR001128">
    <property type="entry name" value="Cyt_P450"/>
</dbReference>
<evidence type="ECO:0000313" key="9">
    <source>
        <dbReference type="Proteomes" id="UP001597261"/>
    </source>
</evidence>
<dbReference type="PRINTS" id="PR00385">
    <property type="entry name" value="P450"/>
</dbReference>
<dbReference type="PRINTS" id="PR00463">
    <property type="entry name" value="EP450I"/>
</dbReference>
<dbReference type="InterPro" id="IPR036396">
    <property type="entry name" value="Cyt_P450_sf"/>
</dbReference>
<keyword evidence="9" id="KW-1185">Reference proteome</keyword>
<keyword evidence="2 7" id="KW-0349">Heme</keyword>
<evidence type="ECO:0000256" key="4">
    <source>
        <dbReference type="ARBA" id="ARBA00023002"/>
    </source>
</evidence>
<evidence type="ECO:0000256" key="1">
    <source>
        <dbReference type="ARBA" id="ARBA00010617"/>
    </source>
</evidence>